<dbReference type="InterPro" id="IPR058525">
    <property type="entry name" value="DUF8212"/>
</dbReference>
<dbReference type="Pfam" id="PF26640">
    <property type="entry name" value="DUF8212"/>
    <property type="match status" value="1"/>
</dbReference>
<dbReference type="Pfam" id="PF06985">
    <property type="entry name" value="HET"/>
    <property type="match status" value="1"/>
</dbReference>
<gene>
    <name evidence="3" type="ORF">DNG_06360</name>
</gene>
<evidence type="ECO:0000313" key="3">
    <source>
        <dbReference type="EMBL" id="SPO03677.1"/>
    </source>
</evidence>
<comment type="caution">
    <text evidence="3">The sequence shown here is derived from an EMBL/GenBank/DDBJ whole genome shotgun (WGS) entry which is preliminary data.</text>
</comment>
<name>A0AAE8SX75_9PEZI</name>
<evidence type="ECO:0000259" key="2">
    <source>
        <dbReference type="Pfam" id="PF26640"/>
    </source>
</evidence>
<accession>A0AAE8SX75</accession>
<dbReference type="Proteomes" id="UP001187682">
    <property type="component" value="Unassembled WGS sequence"/>
</dbReference>
<organism evidence="3 4">
    <name type="scientific">Cephalotrichum gorgonifer</name>
    <dbReference type="NCBI Taxonomy" id="2041049"/>
    <lineage>
        <taxon>Eukaryota</taxon>
        <taxon>Fungi</taxon>
        <taxon>Dikarya</taxon>
        <taxon>Ascomycota</taxon>
        <taxon>Pezizomycotina</taxon>
        <taxon>Sordariomycetes</taxon>
        <taxon>Hypocreomycetidae</taxon>
        <taxon>Microascales</taxon>
        <taxon>Microascaceae</taxon>
        <taxon>Cephalotrichum</taxon>
    </lineage>
</organism>
<dbReference type="InterPro" id="IPR010730">
    <property type="entry name" value="HET"/>
</dbReference>
<evidence type="ECO:0000313" key="4">
    <source>
        <dbReference type="Proteomes" id="UP001187682"/>
    </source>
</evidence>
<reference evidence="3" key="1">
    <citation type="submission" date="2018-03" db="EMBL/GenBank/DDBJ databases">
        <authorList>
            <person name="Guldener U."/>
        </authorList>
    </citation>
    <scope>NUCLEOTIDE SEQUENCE</scope>
</reference>
<proteinExistence type="predicted"/>
<evidence type="ECO:0000259" key="1">
    <source>
        <dbReference type="Pfam" id="PF06985"/>
    </source>
</evidence>
<dbReference type="PANTHER" id="PTHR10622">
    <property type="entry name" value="HET DOMAIN-CONTAINING PROTEIN"/>
    <property type="match status" value="1"/>
</dbReference>
<dbReference type="EMBL" id="ONZQ02000008">
    <property type="protein sequence ID" value="SPO03677.1"/>
    <property type="molecule type" value="Genomic_DNA"/>
</dbReference>
<keyword evidence="4" id="KW-1185">Reference proteome</keyword>
<dbReference type="AlphaFoldDB" id="A0AAE8SX75"/>
<sequence>MRLINASNHQIESFIDQEHAPHYAILSHTWGEDEVTLQDHSSPGHGLSNRTGFRKIEFAARQALSDGLTHVWVDTCCIDKTSSAELTEAINSMYEWYRRSIVCYAYINDLLPENPVVDGEDASFTGESASSATNKSKALKPSVEFSRSRWFTRGWTLQELIAPKTVRFYDVAWTFRGTKASLASALSVITRIEEPVLRGQTDIASLPVARRMAWAAFRVTTRIEDMAYCLLGIFDVNMPMLYGEGKRAFIRLQEEIMRESNDTSIFAWQAKPDGQAFRGVLASSPLEFSEAGEADHGADSRFDGEFSITNKGIRIHGSLWDADGTPIFPLKCKVGGKPVAILLHQHGAGLYARASPSLLLKQTTQGAEWKNAGAPGSWIHQAPLYISKLVSPSLSDSLAAVHKHGIHLRTGFAFTSNVSLSGGTFDAPLGNNIARCTWVHPSDQWDKSRGLFLTGKGGDFTGVITFGGEPFNTILLIVGIDKKEPWASFLDMVEDSHLIPDKSTALWDLKNLKRAGLILQKLVHADVELSFETDVVDGVLENNEVEHVD</sequence>
<protein>
    <recommendedName>
        <fullName evidence="5">Heterokaryon incompatibility domain-containing protein</fullName>
    </recommendedName>
</protein>
<feature type="domain" description="DUF8212" evidence="2">
    <location>
        <begin position="247"/>
        <end position="271"/>
    </location>
</feature>
<dbReference type="PANTHER" id="PTHR10622:SF12">
    <property type="entry name" value="HET DOMAIN-CONTAINING PROTEIN"/>
    <property type="match status" value="1"/>
</dbReference>
<evidence type="ECO:0008006" key="5">
    <source>
        <dbReference type="Google" id="ProtNLM"/>
    </source>
</evidence>
<feature type="domain" description="Heterokaryon incompatibility" evidence="1">
    <location>
        <begin position="23"/>
        <end position="159"/>
    </location>
</feature>